<dbReference type="PANTHER" id="PTHR47071">
    <property type="entry name" value="PROTEIN TRM32"/>
    <property type="match status" value="1"/>
</dbReference>
<dbReference type="EMBL" id="JAAGAX010000016">
    <property type="protein sequence ID" value="KAF2288682.1"/>
    <property type="molecule type" value="Genomic_DNA"/>
</dbReference>
<accession>A0A6A6KIG0</accession>
<comment type="caution">
    <text evidence="2">The sequence shown here is derived from an EMBL/GenBank/DDBJ whole genome shotgun (WGS) entry which is preliminary data.</text>
</comment>
<dbReference type="Pfam" id="PF14309">
    <property type="entry name" value="DUF4378"/>
    <property type="match status" value="1"/>
</dbReference>
<dbReference type="PANTHER" id="PTHR47071:SF9">
    <property type="entry name" value="TRM32-LIKE PROTEIN (DUF3741)"/>
    <property type="match status" value="1"/>
</dbReference>
<feature type="domain" description="DUF4378" evidence="1">
    <location>
        <begin position="114"/>
        <end position="275"/>
    </location>
</feature>
<dbReference type="InterPro" id="IPR025486">
    <property type="entry name" value="DUF4378"/>
</dbReference>
<sequence length="279" mass="31746">MGRNLQQANSTIIGKSRPSTGCMWGVLHILKYQQWRHIKKRLPYRRGASNKQAVDMQYVEADLEGMTSPPLPSIIDSLEDQLIETISKDTPTAEKIDILSKHLTILVGAKEKAEFDYVRDILEISGFSGTELLGTWHSNNQPMDPCLFEEMEEDCMVLDPECSGNVEGYRCNHLLLFDLINEVLMEIYAKSYTYYPRPLSALSHIRPMPVGQHVLEEVWANMSWYLSSIPEADQLLDHIVSGDLAKSDGWMNLQFDSECAGLEVEDLIFDDLLEEVIFT</sequence>
<organism evidence="2 3">
    <name type="scientific">Hevea brasiliensis</name>
    <name type="common">Para rubber tree</name>
    <name type="synonym">Siphonia brasiliensis</name>
    <dbReference type="NCBI Taxonomy" id="3981"/>
    <lineage>
        <taxon>Eukaryota</taxon>
        <taxon>Viridiplantae</taxon>
        <taxon>Streptophyta</taxon>
        <taxon>Embryophyta</taxon>
        <taxon>Tracheophyta</taxon>
        <taxon>Spermatophyta</taxon>
        <taxon>Magnoliopsida</taxon>
        <taxon>eudicotyledons</taxon>
        <taxon>Gunneridae</taxon>
        <taxon>Pentapetalae</taxon>
        <taxon>rosids</taxon>
        <taxon>fabids</taxon>
        <taxon>Malpighiales</taxon>
        <taxon>Euphorbiaceae</taxon>
        <taxon>Crotonoideae</taxon>
        <taxon>Micrandreae</taxon>
        <taxon>Hevea</taxon>
    </lineage>
</organism>
<proteinExistence type="predicted"/>
<dbReference type="Proteomes" id="UP000467840">
    <property type="component" value="Chromosome 8"/>
</dbReference>
<evidence type="ECO:0000259" key="1">
    <source>
        <dbReference type="Pfam" id="PF14309"/>
    </source>
</evidence>
<dbReference type="InterPro" id="IPR044257">
    <property type="entry name" value="TRM32-like"/>
</dbReference>
<evidence type="ECO:0000313" key="3">
    <source>
        <dbReference type="Proteomes" id="UP000467840"/>
    </source>
</evidence>
<keyword evidence="3" id="KW-1185">Reference proteome</keyword>
<name>A0A6A6KIG0_HEVBR</name>
<protein>
    <recommendedName>
        <fullName evidence="1">DUF4378 domain-containing protein</fullName>
    </recommendedName>
</protein>
<reference evidence="2 3" key="1">
    <citation type="journal article" date="2020" name="Mol. Plant">
        <title>The Chromosome-Based Rubber Tree Genome Provides New Insights into Spurge Genome Evolution and Rubber Biosynthesis.</title>
        <authorList>
            <person name="Liu J."/>
            <person name="Shi C."/>
            <person name="Shi C.C."/>
            <person name="Li W."/>
            <person name="Zhang Q.J."/>
            <person name="Zhang Y."/>
            <person name="Li K."/>
            <person name="Lu H.F."/>
            <person name="Shi C."/>
            <person name="Zhu S.T."/>
            <person name="Xiao Z.Y."/>
            <person name="Nan H."/>
            <person name="Yue Y."/>
            <person name="Zhu X.G."/>
            <person name="Wu Y."/>
            <person name="Hong X.N."/>
            <person name="Fan G.Y."/>
            <person name="Tong Y."/>
            <person name="Zhang D."/>
            <person name="Mao C.L."/>
            <person name="Liu Y.L."/>
            <person name="Hao S.J."/>
            <person name="Liu W.Q."/>
            <person name="Lv M.Q."/>
            <person name="Zhang H.B."/>
            <person name="Liu Y."/>
            <person name="Hu-Tang G.R."/>
            <person name="Wang J.P."/>
            <person name="Wang J.H."/>
            <person name="Sun Y.H."/>
            <person name="Ni S.B."/>
            <person name="Chen W.B."/>
            <person name="Zhang X.C."/>
            <person name="Jiao Y.N."/>
            <person name="Eichler E.E."/>
            <person name="Li G.H."/>
            <person name="Liu X."/>
            <person name="Gao L.Z."/>
        </authorList>
    </citation>
    <scope>NUCLEOTIDE SEQUENCE [LARGE SCALE GENOMIC DNA]</scope>
    <source>
        <strain evidence="3">cv. GT1</strain>
        <tissue evidence="2">Leaf</tissue>
    </source>
</reference>
<gene>
    <name evidence="2" type="ORF">GH714_010417</name>
</gene>
<dbReference type="AlphaFoldDB" id="A0A6A6KIG0"/>
<evidence type="ECO:0000313" key="2">
    <source>
        <dbReference type="EMBL" id="KAF2288682.1"/>
    </source>
</evidence>